<dbReference type="GO" id="GO:0005886">
    <property type="term" value="C:plasma membrane"/>
    <property type="evidence" value="ECO:0007669"/>
    <property type="project" value="UniProtKB-SubCell"/>
</dbReference>
<keyword evidence="4 7" id="KW-0812">Transmembrane</keyword>
<accession>U1X0L1</accession>
<dbReference type="PROSITE" id="PS50928">
    <property type="entry name" value="ABC_TM1"/>
    <property type="match status" value="1"/>
</dbReference>
<feature type="transmembrane region" description="Helical" evidence="7">
    <location>
        <begin position="175"/>
        <end position="195"/>
    </location>
</feature>
<dbReference type="Gene3D" id="1.10.3720.10">
    <property type="entry name" value="MetI-like"/>
    <property type="match status" value="1"/>
</dbReference>
<comment type="similarity">
    <text evidence="7">Belongs to the binding-protein-dependent transport system permease family.</text>
</comment>
<feature type="domain" description="ABC transmembrane type-1" evidence="8">
    <location>
        <begin position="101"/>
        <end position="302"/>
    </location>
</feature>
<dbReference type="InterPro" id="IPR045621">
    <property type="entry name" value="BPD_transp_1_N"/>
</dbReference>
<keyword evidence="3" id="KW-1003">Cell membrane</keyword>
<keyword evidence="6 7" id="KW-0472">Membrane</keyword>
<dbReference type="STRING" id="649747.HMPREF0083_03365"/>
<feature type="transmembrane region" description="Helical" evidence="7">
    <location>
        <begin position="105"/>
        <end position="128"/>
    </location>
</feature>
<dbReference type="InterPro" id="IPR000515">
    <property type="entry name" value="MetI-like"/>
</dbReference>
<dbReference type="eggNOG" id="COG0601">
    <property type="taxonomic scope" value="Bacteria"/>
</dbReference>
<evidence type="ECO:0000313" key="9">
    <source>
        <dbReference type="EMBL" id="ERI08520.1"/>
    </source>
</evidence>
<evidence type="ECO:0000256" key="1">
    <source>
        <dbReference type="ARBA" id="ARBA00004651"/>
    </source>
</evidence>
<dbReference type="CDD" id="cd06261">
    <property type="entry name" value="TM_PBP2"/>
    <property type="match status" value="1"/>
</dbReference>
<evidence type="ECO:0000256" key="5">
    <source>
        <dbReference type="ARBA" id="ARBA00022989"/>
    </source>
</evidence>
<evidence type="ECO:0000256" key="6">
    <source>
        <dbReference type="ARBA" id="ARBA00023136"/>
    </source>
</evidence>
<feature type="transmembrane region" description="Helical" evidence="7">
    <location>
        <begin position="233"/>
        <end position="255"/>
    </location>
</feature>
<comment type="caution">
    <text evidence="9">The sequence shown here is derived from an EMBL/GenBank/DDBJ whole genome shotgun (WGS) entry which is preliminary data.</text>
</comment>
<feature type="transmembrane region" description="Helical" evidence="7">
    <location>
        <begin position="12"/>
        <end position="33"/>
    </location>
</feature>
<dbReference type="AlphaFoldDB" id="U1X0L1"/>
<evidence type="ECO:0000256" key="7">
    <source>
        <dbReference type="RuleBase" id="RU363032"/>
    </source>
</evidence>
<keyword evidence="5 7" id="KW-1133">Transmembrane helix</keyword>
<dbReference type="PANTHER" id="PTHR43163:SF6">
    <property type="entry name" value="DIPEPTIDE TRANSPORT SYSTEM PERMEASE PROTEIN DPPB-RELATED"/>
    <property type="match status" value="1"/>
</dbReference>
<evidence type="ECO:0000256" key="2">
    <source>
        <dbReference type="ARBA" id="ARBA00022448"/>
    </source>
</evidence>
<organism evidence="9 10">
    <name type="scientific">Aneurinibacillus aneurinilyticus ATCC 12856</name>
    <dbReference type="NCBI Taxonomy" id="649747"/>
    <lineage>
        <taxon>Bacteria</taxon>
        <taxon>Bacillati</taxon>
        <taxon>Bacillota</taxon>
        <taxon>Bacilli</taxon>
        <taxon>Bacillales</taxon>
        <taxon>Paenibacillaceae</taxon>
        <taxon>Aneurinibacillus group</taxon>
        <taxon>Aneurinibacillus</taxon>
    </lineage>
</organism>
<keyword evidence="2 7" id="KW-0813">Transport</keyword>
<comment type="subcellular location">
    <subcellularLocation>
        <location evidence="1 7">Cell membrane</location>
        <topology evidence="1 7">Multi-pass membrane protein</topology>
    </subcellularLocation>
</comment>
<dbReference type="EMBL" id="AWSJ01000201">
    <property type="protein sequence ID" value="ERI08520.1"/>
    <property type="molecule type" value="Genomic_DNA"/>
</dbReference>
<dbReference type="Pfam" id="PF19300">
    <property type="entry name" value="BPD_transp_1_N"/>
    <property type="match status" value="1"/>
</dbReference>
<dbReference type="Proteomes" id="UP000016511">
    <property type="component" value="Unassembled WGS sequence"/>
</dbReference>
<gene>
    <name evidence="9" type="ORF">HMPREF0083_03365</name>
</gene>
<sequence>MDGGGEMASFVLRRFISMVITLWLIVTVTFFLMHTIPGSPFQRDGRESNETVIQNLMAHYHLDQPLSVQYILYLKSLVGLDLGPSISHYPDTVNNMIARGFPVSFQLGMAALLFAIVSGIALGTVAALRHNKIIDYAAMVFAVIGIAVPNFIVATVLIKYVAVEWKLFPVASWGTWKHIVLPALALATGPLALIARMTRANMIEVLNQDYIETAKAKGLSPAVIVCKHALRNAVLPVVTLLGALLANVLTGSFVIEKIFAVPGMGKYFVDGINNRDYAVIMGTTVFYSALLVFLMFLVDVAYGIIDPRIKLHKREG</sequence>
<dbReference type="HOGENOM" id="CLU_036879_1_2_9"/>
<keyword evidence="10" id="KW-1185">Reference proteome</keyword>
<feature type="transmembrane region" description="Helical" evidence="7">
    <location>
        <begin position="285"/>
        <end position="305"/>
    </location>
</feature>
<dbReference type="PANTHER" id="PTHR43163">
    <property type="entry name" value="DIPEPTIDE TRANSPORT SYSTEM PERMEASE PROTEIN DPPB-RELATED"/>
    <property type="match status" value="1"/>
</dbReference>
<proteinExistence type="inferred from homology"/>
<evidence type="ECO:0000256" key="4">
    <source>
        <dbReference type="ARBA" id="ARBA00022692"/>
    </source>
</evidence>
<dbReference type="GO" id="GO:0055085">
    <property type="term" value="P:transmembrane transport"/>
    <property type="evidence" value="ECO:0007669"/>
    <property type="project" value="InterPro"/>
</dbReference>
<feature type="transmembrane region" description="Helical" evidence="7">
    <location>
        <begin position="140"/>
        <end position="163"/>
    </location>
</feature>
<evidence type="ECO:0000259" key="8">
    <source>
        <dbReference type="PROSITE" id="PS50928"/>
    </source>
</evidence>
<dbReference type="Pfam" id="PF00528">
    <property type="entry name" value="BPD_transp_1"/>
    <property type="match status" value="1"/>
</dbReference>
<dbReference type="SUPFAM" id="SSF161098">
    <property type="entry name" value="MetI-like"/>
    <property type="match status" value="1"/>
</dbReference>
<dbReference type="PATRIC" id="fig|649747.3.peg.3056"/>
<dbReference type="InterPro" id="IPR035906">
    <property type="entry name" value="MetI-like_sf"/>
</dbReference>
<protein>
    <submittedName>
        <fullName evidence="9">Putative oligopeptide transport system permease protein OppB</fullName>
    </submittedName>
</protein>
<evidence type="ECO:0000313" key="10">
    <source>
        <dbReference type="Proteomes" id="UP000016511"/>
    </source>
</evidence>
<evidence type="ECO:0000256" key="3">
    <source>
        <dbReference type="ARBA" id="ARBA00022475"/>
    </source>
</evidence>
<reference evidence="9 10" key="1">
    <citation type="submission" date="2013-08" db="EMBL/GenBank/DDBJ databases">
        <authorList>
            <person name="Weinstock G."/>
            <person name="Sodergren E."/>
            <person name="Wylie T."/>
            <person name="Fulton L."/>
            <person name="Fulton R."/>
            <person name="Fronick C."/>
            <person name="O'Laughlin M."/>
            <person name="Godfrey J."/>
            <person name="Miner T."/>
            <person name="Herter B."/>
            <person name="Appelbaum E."/>
            <person name="Cordes M."/>
            <person name="Lek S."/>
            <person name="Wollam A."/>
            <person name="Pepin K.H."/>
            <person name="Palsikar V.B."/>
            <person name="Mitreva M."/>
            <person name="Wilson R.K."/>
        </authorList>
    </citation>
    <scope>NUCLEOTIDE SEQUENCE [LARGE SCALE GENOMIC DNA]</scope>
    <source>
        <strain evidence="9 10">ATCC 12856</strain>
    </source>
</reference>
<name>U1X0L1_ANEAE</name>